<evidence type="ECO:0000313" key="3">
    <source>
        <dbReference type="Proteomes" id="UP001249020"/>
    </source>
</evidence>
<feature type="signal peptide" evidence="1">
    <location>
        <begin position="1"/>
        <end position="22"/>
    </location>
</feature>
<keyword evidence="3" id="KW-1185">Reference proteome</keyword>
<gene>
    <name evidence="2" type="ORF">RM544_00760</name>
</gene>
<comment type="caution">
    <text evidence="2">The sequence shown here is derived from an EMBL/GenBank/DDBJ whole genome shotgun (WGS) entry which is preliminary data.</text>
</comment>
<protein>
    <submittedName>
        <fullName evidence="2">Uncharacterized protein</fullName>
    </submittedName>
</protein>
<accession>A0AAW8QWP4</accession>
<organism evidence="2 3">
    <name type="scientific">Brumicola blandensis</name>
    <dbReference type="NCBI Taxonomy" id="3075611"/>
    <lineage>
        <taxon>Bacteria</taxon>
        <taxon>Pseudomonadati</taxon>
        <taxon>Pseudomonadota</taxon>
        <taxon>Gammaproteobacteria</taxon>
        <taxon>Alteromonadales</taxon>
        <taxon>Alteromonadaceae</taxon>
        <taxon>Brumicola</taxon>
    </lineage>
</organism>
<dbReference type="EMBL" id="JAVRIE010000001">
    <property type="protein sequence ID" value="MDT0581060.1"/>
    <property type="molecule type" value="Genomic_DNA"/>
</dbReference>
<dbReference type="Proteomes" id="UP001249020">
    <property type="component" value="Unassembled WGS sequence"/>
</dbReference>
<proteinExistence type="predicted"/>
<sequence length="245" mass="27877">MFCMSRATVLASLLSMTLLCPADFVKANNGGVHGPNVNADTHSAEFRMNTTNSDDNTDGREQYRVHYQRAFNDRLQVRMVLQYRDFGSVEYDNVKAEFLYNYKKASSDNYAAAVRIDARTRRGQRPEDIAIHWTHQYNIDKSLFVRGIAILDKNITENGAGEKPTTIASRFSITKRLNNGLMIGAEMYNNYGELNDISDSNEQRHQLGPTIMYSQDGWYIYGRYLSGLTSATSDHNVSLRIGKRF</sequence>
<dbReference type="RefSeq" id="WP_311359875.1">
    <property type="nucleotide sequence ID" value="NZ_JAVRIE010000001.1"/>
</dbReference>
<dbReference type="AlphaFoldDB" id="A0AAW8QWP4"/>
<reference evidence="2 3" key="1">
    <citation type="submission" date="2023-09" db="EMBL/GenBank/DDBJ databases">
        <authorList>
            <person name="Rey-Velasco X."/>
        </authorList>
    </citation>
    <scope>NUCLEOTIDE SEQUENCE [LARGE SCALE GENOMIC DNA]</scope>
    <source>
        <strain evidence="2 3">W409</strain>
    </source>
</reference>
<feature type="chain" id="PRO_5043443383" evidence="1">
    <location>
        <begin position="23"/>
        <end position="245"/>
    </location>
</feature>
<evidence type="ECO:0000256" key="1">
    <source>
        <dbReference type="SAM" id="SignalP"/>
    </source>
</evidence>
<keyword evidence="1" id="KW-0732">Signal</keyword>
<evidence type="ECO:0000313" key="2">
    <source>
        <dbReference type="EMBL" id="MDT0581060.1"/>
    </source>
</evidence>
<name>A0AAW8QWP4_9ALTE</name>